<evidence type="ECO:0000313" key="2">
    <source>
        <dbReference type="EMBL" id="KAL3394734.1"/>
    </source>
</evidence>
<feature type="region of interest" description="Disordered" evidence="1">
    <location>
        <begin position="194"/>
        <end position="229"/>
    </location>
</feature>
<evidence type="ECO:0000313" key="3">
    <source>
        <dbReference type="Proteomes" id="UP001627154"/>
    </source>
</evidence>
<feature type="compositionally biased region" description="Polar residues" evidence="1">
    <location>
        <begin position="27"/>
        <end position="42"/>
    </location>
</feature>
<evidence type="ECO:0000256" key="1">
    <source>
        <dbReference type="SAM" id="MobiDB-lite"/>
    </source>
</evidence>
<feature type="compositionally biased region" description="Basic and acidic residues" evidence="1">
    <location>
        <begin position="12"/>
        <end position="22"/>
    </location>
</feature>
<organism evidence="2 3">
    <name type="scientific">Trichogramma kaykai</name>
    <dbReference type="NCBI Taxonomy" id="54128"/>
    <lineage>
        <taxon>Eukaryota</taxon>
        <taxon>Metazoa</taxon>
        <taxon>Ecdysozoa</taxon>
        <taxon>Arthropoda</taxon>
        <taxon>Hexapoda</taxon>
        <taxon>Insecta</taxon>
        <taxon>Pterygota</taxon>
        <taxon>Neoptera</taxon>
        <taxon>Endopterygota</taxon>
        <taxon>Hymenoptera</taxon>
        <taxon>Apocrita</taxon>
        <taxon>Proctotrupomorpha</taxon>
        <taxon>Chalcidoidea</taxon>
        <taxon>Trichogrammatidae</taxon>
        <taxon>Trichogramma</taxon>
    </lineage>
</organism>
<reference evidence="2 3" key="1">
    <citation type="journal article" date="2024" name="bioRxiv">
        <title>A reference genome for Trichogramma kaykai: A tiny desert-dwelling parasitoid wasp with competing sex-ratio distorters.</title>
        <authorList>
            <person name="Culotta J."/>
            <person name="Lindsey A.R."/>
        </authorList>
    </citation>
    <scope>NUCLEOTIDE SEQUENCE [LARGE SCALE GENOMIC DNA]</scope>
    <source>
        <strain evidence="2 3">KSX58</strain>
    </source>
</reference>
<gene>
    <name evidence="2" type="ORF">TKK_011022</name>
</gene>
<name>A0ABD2WPB7_9HYME</name>
<feature type="compositionally biased region" description="Basic residues" evidence="1">
    <location>
        <begin position="1"/>
        <end position="11"/>
    </location>
</feature>
<dbReference type="EMBL" id="JBJJXI010000088">
    <property type="protein sequence ID" value="KAL3394734.1"/>
    <property type="molecule type" value="Genomic_DNA"/>
</dbReference>
<feature type="region of interest" description="Disordered" evidence="1">
    <location>
        <begin position="1"/>
        <end position="54"/>
    </location>
</feature>
<dbReference type="Proteomes" id="UP001627154">
    <property type="component" value="Unassembled WGS sequence"/>
</dbReference>
<protein>
    <submittedName>
        <fullName evidence="2">Uncharacterized protein</fullName>
    </submittedName>
</protein>
<feature type="compositionally biased region" description="Polar residues" evidence="1">
    <location>
        <begin position="137"/>
        <end position="150"/>
    </location>
</feature>
<dbReference type="AlphaFoldDB" id="A0ABD2WPB7"/>
<comment type="caution">
    <text evidence="2">The sequence shown here is derived from an EMBL/GenBank/DDBJ whole genome shotgun (WGS) entry which is preliminary data.</text>
</comment>
<proteinExistence type="predicted"/>
<accession>A0ABD2WPB7</accession>
<feature type="compositionally biased region" description="Low complexity" evidence="1">
    <location>
        <begin position="220"/>
        <end position="229"/>
    </location>
</feature>
<keyword evidence="3" id="KW-1185">Reference proteome</keyword>
<feature type="region of interest" description="Disordered" evidence="1">
    <location>
        <begin position="130"/>
        <end position="150"/>
    </location>
</feature>
<sequence>MNMSRRSSRPKIPKERDFEPRTRRYRNGQNHNGKIPNDNNYMNDCDNHEQSEDELSGMGYSSVLWAHPRLPQAQTFSNQHRQPLFTAMSDPSVCSYPTHPLTFSVDPFTIPPPLYSYYQPTFKPNYKEYRNRHRTNSSRQRGSESLNNMNSFDNEHFNFYENTSAFMPYQTGDYTSLPPDGNIDKVKVDKKINSEHRRYSDPGLGPADNPNNVRDEDSDSTASYSSSTTGKDKMYMNLVEQLTKMKEANSQLFKELHQTKVDLETVKNELNQLKQNISSDYQPGMLSDLIREIREASKVKEERMIKKMTLFMETQESSRQKDFEHLLHELELIKVQKVKNEEKVHSLLTEVSQLKQNLTSFDVTKEPVLTHLRTREN</sequence>